<feature type="signal peptide" evidence="1">
    <location>
        <begin position="1"/>
        <end position="22"/>
    </location>
</feature>
<dbReference type="OrthoDB" id="1062680at2"/>
<dbReference type="Proteomes" id="UP000283433">
    <property type="component" value="Unassembled WGS sequence"/>
</dbReference>
<protein>
    <recommendedName>
        <fullName evidence="4">DUF4249 domain-containing protein</fullName>
    </recommendedName>
</protein>
<comment type="caution">
    <text evidence="2">The sequence shown here is derived from an EMBL/GenBank/DDBJ whole genome shotgun (WGS) entry which is preliminary data.</text>
</comment>
<dbReference type="InterPro" id="IPR025345">
    <property type="entry name" value="DUF4249"/>
</dbReference>
<evidence type="ECO:0000256" key="1">
    <source>
        <dbReference type="SAM" id="SignalP"/>
    </source>
</evidence>
<gene>
    <name evidence="2" type="ORF">BCY91_10930</name>
</gene>
<accession>A0A419S368</accession>
<dbReference type="RefSeq" id="WP_120182960.1">
    <property type="nucleotide sequence ID" value="NZ_MBTA01000028.1"/>
</dbReference>
<sequence length="378" mass="43689">MKTLKHLIPVVCLLAFFACKDAFTPEVEAKYKNLLVVEGFINIGEETTIRLSRTADLQDWQSIIPEKNAEVRIEGDQGALVQGTTDNNGRCVLQTQNLKLTEHYRLKLTDAKGKIYETDYLETKAAPEIDSVNYKLEGEGFRIYVNTHDQANKTRYYKWDYDETWEIRSDLKSYFEYKNGQVVNRDPNLNITYCWRNERSARILLGSTERLSEDRLTEMPINFVKGNAEKVAFTYSILVKQYGLTQQAYQYLRNIKKNTEQIGGIFDSQPSELKGNVYCVSDPQEQVLGWISAGSMTKKRLFITDKDKPIGRNWLYIRDCQAFNITKDSLDYYMNGNNGIVDNIGDRWLNIIGYVIGDNNCIDCRLRGSNIKPDYWPN</sequence>
<name>A0A419S368_9SPHI</name>
<keyword evidence="1" id="KW-0732">Signal</keyword>
<dbReference type="Pfam" id="PF14054">
    <property type="entry name" value="DUF4249"/>
    <property type="match status" value="1"/>
</dbReference>
<organism evidence="2 3">
    <name type="scientific">Pelobium manganitolerans</name>
    <dbReference type="NCBI Taxonomy" id="1842495"/>
    <lineage>
        <taxon>Bacteria</taxon>
        <taxon>Pseudomonadati</taxon>
        <taxon>Bacteroidota</taxon>
        <taxon>Sphingobacteriia</taxon>
        <taxon>Sphingobacteriales</taxon>
        <taxon>Sphingobacteriaceae</taxon>
        <taxon>Pelobium</taxon>
    </lineage>
</organism>
<evidence type="ECO:0000313" key="2">
    <source>
        <dbReference type="EMBL" id="RKD13313.1"/>
    </source>
</evidence>
<dbReference type="AlphaFoldDB" id="A0A419S368"/>
<evidence type="ECO:0000313" key="3">
    <source>
        <dbReference type="Proteomes" id="UP000283433"/>
    </source>
</evidence>
<feature type="chain" id="PRO_5018975550" description="DUF4249 domain-containing protein" evidence="1">
    <location>
        <begin position="23"/>
        <end position="378"/>
    </location>
</feature>
<keyword evidence="3" id="KW-1185">Reference proteome</keyword>
<reference evidence="2 3" key="1">
    <citation type="submission" date="2016-07" db="EMBL/GenBank/DDBJ databases">
        <title>Genome of Pelobium manganitolerans.</title>
        <authorList>
            <person name="Wu S."/>
            <person name="Wang G."/>
        </authorList>
    </citation>
    <scope>NUCLEOTIDE SEQUENCE [LARGE SCALE GENOMIC DNA]</scope>
    <source>
        <strain evidence="2 3">YS-25</strain>
    </source>
</reference>
<dbReference type="EMBL" id="MBTA01000028">
    <property type="protein sequence ID" value="RKD13313.1"/>
    <property type="molecule type" value="Genomic_DNA"/>
</dbReference>
<evidence type="ECO:0008006" key="4">
    <source>
        <dbReference type="Google" id="ProtNLM"/>
    </source>
</evidence>
<proteinExistence type="predicted"/>
<dbReference type="PROSITE" id="PS51257">
    <property type="entry name" value="PROKAR_LIPOPROTEIN"/>
    <property type="match status" value="1"/>
</dbReference>